<proteinExistence type="predicted"/>
<sequence>MNTLPDRIAAGWADAVSWLAEVTPQGRRAARGPAGAVITRTPVTSLNAAYDMSREPDLAALDEMAAVVARYEVPWSIIVRGEAADAVAGLAARHGLTARSPMPVMACAATDAVLDGASDPAIRVAGADQSHLYTRVLNAGFGADFGGLMQGGVLEAPGFTGYLAYRRGRAVGTGLGVLSGETAGVFNIGVLPAERGRGLGRALAARTLADGFAAGATTAYLHPSHDGWALYESMGFRVVDTWAAFAGE</sequence>
<reference evidence="2 3" key="1">
    <citation type="submission" date="2018-06" db="EMBL/GenBank/DDBJ databases">
        <title>Genomic Encyclopedia of Type Strains, Phase III (KMG-III): the genomes of soil and plant-associated and newly described type strains.</title>
        <authorList>
            <person name="Whitman W."/>
        </authorList>
    </citation>
    <scope>NUCLEOTIDE SEQUENCE [LARGE SCALE GENOMIC DNA]</scope>
    <source>
        <strain evidence="2 3">CGMCC 4.7090</strain>
    </source>
</reference>
<dbReference type="EMBL" id="QLMJ01000027">
    <property type="protein sequence ID" value="RAK26518.1"/>
    <property type="molecule type" value="Genomic_DNA"/>
</dbReference>
<feature type="domain" description="N-acetyltransferase" evidence="1">
    <location>
        <begin position="120"/>
        <end position="248"/>
    </location>
</feature>
<dbReference type="CDD" id="cd04301">
    <property type="entry name" value="NAT_SF"/>
    <property type="match status" value="1"/>
</dbReference>
<dbReference type="InterPro" id="IPR016181">
    <property type="entry name" value="Acyl_CoA_acyltransferase"/>
</dbReference>
<evidence type="ECO:0000313" key="2">
    <source>
        <dbReference type="EMBL" id="RAK26518.1"/>
    </source>
</evidence>
<keyword evidence="3" id="KW-1185">Reference proteome</keyword>
<dbReference type="SUPFAM" id="SSF55729">
    <property type="entry name" value="Acyl-CoA N-acyltransferases (Nat)"/>
    <property type="match status" value="1"/>
</dbReference>
<keyword evidence="2" id="KW-0808">Transferase</keyword>
<dbReference type="PROSITE" id="PS51186">
    <property type="entry name" value="GNAT"/>
    <property type="match status" value="1"/>
</dbReference>
<accession>A0A327YZF8</accession>
<dbReference type="InterPro" id="IPR000182">
    <property type="entry name" value="GNAT_dom"/>
</dbReference>
<evidence type="ECO:0000259" key="1">
    <source>
        <dbReference type="PROSITE" id="PS51186"/>
    </source>
</evidence>
<comment type="caution">
    <text evidence="2">The sequence shown here is derived from an EMBL/GenBank/DDBJ whole genome shotgun (WGS) entry which is preliminary data.</text>
</comment>
<dbReference type="RefSeq" id="WP_111654630.1">
    <property type="nucleotide sequence ID" value="NZ_JACHWI010000006.1"/>
</dbReference>
<gene>
    <name evidence="2" type="ORF">B0I29_127108</name>
</gene>
<organism evidence="2 3">
    <name type="scientific">Actinoplanes lutulentus</name>
    <dbReference type="NCBI Taxonomy" id="1287878"/>
    <lineage>
        <taxon>Bacteria</taxon>
        <taxon>Bacillati</taxon>
        <taxon>Actinomycetota</taxon>
        <taxon>Actinomycetes</taxon>
        <taxon>Micromonosporales</taxon>
        <taxon>Micromonosporaceae</taxon>
        <taxon>Actinoplanes</taxon>
    </lineage>
</organism>
<dbReference type="Proteomes" id="UP000249341">
    <property type="component" value="Unassembled WGS sequence"/>
</dbReference>
<dbReference type="AlphaFoldDB" id="A0A327YZF8"/>
<dbReference type="Gene3D" id="3.40.630.30">
    <property type="match status" value="1"/>
</dbReference>
<dbReference type="Pfam" id="PF00583">
    <property type="entry name" value="Acetyltransf_1"/>
    <property type="match status" value="1"/>
</dbReference>
<dbReference type="OrthoDB" id="4208at2"/>
<evidence type="ECO:0000313" key="3">
    <source>
        <dbReference type="Proteomes" id="UP000249341"/>
    </source>
</evidence>
<protein>
    <submittedName>
        <fullName evidence="2">Acetyltransferase (GNAT) family protein</fullName>
    </submittedName>
</protein>
<name>A0A327YZF8_9ACTN</name>
<dbReference type="GO" id="GO:0016747">
    <property type="term" value="F:acyltransferase activity, transferring groups other than amino-acyl groups"/>
    <property type="evidence" value="ECO:0007669"/>
    <property type="project" value="InterPro"/>
</dbReference>